<dbReference type="SUPFAM" id="SSF57095">
    <property type="entry name" value="Scorpion toxin-like"/>
    <property type="match status" value="1"/>
</dbReference>
<evidence type="ECO:0000256" key="4">
    <source>
        <dbReference type="SAM" id="SignalP"/>
    </source>
</evidence>
<dbReference type="PANTHER" id="PTHR33147">
    <property type="entry name" value="DEFENSIN-LIKE PROTEIN 1"/>
    <property type="match status" value="1"/>
</dbReference>
<evidence type="ECO:0000313" key="6">
    <source>
        <dbReference type="EMBL" id="BAT73198.1"/>
    </source>
</evidence>
<keyword evidence="1" id="KW-0929">Antimicrobial</keyword>
<sequence length="74" mass="8410">MERKTFSFLLLLLLVLASDVAVERGEAKTCSTKNEEWAGRCIDYDGTCQKWCRNGGYQGGWCRGPRSCYCLFNC</sequence>
<name>A0A0S3QXW2_PHAAN</name>
<dbReference type="InterPro" id="IPR036574">
    <property type="entry name" value="Scorpion_toxin-like_sf"/>
</dbReference>
<evidence type="ECO:0000256" key="1">
    <source>
        <dbReference type="ARBA" id="ARBA00022529"/>
    </source>
</evidence>
<dbReference type="Gene3D" id="3.30.30.10">
    <property type="entry name" value="Knottin, scorpion toxin-like"/>
    <property type="match status" value="1"/>
</dbReference>
<evidence type="ECO:0000313" key="7">
    <source>
        <dbReference type="Proteomes" id="UP000291084"/>
    </source>
</evidence>
<feature type="chain" id="PRO_5006616501" description="Knottins-like domain-containing protein" evidence="4">
    <location>
        <begin position="28"/>
        <end position="74"/>
    </location>
</feature>
<dbReference type="Pfam" id="PF00304">
    <property type="entry name" value="Gamma-thionin"/>
    <property type="match status" value="1"/>
</dbReference>
<reference evidence="6 7" key="1">
    <citation type="journal article" date="2015" name="Sci. Rep.">
        <title>The power of single molecule real-time sequencing technology in the de novo assembly of a eukaryotic genome.</title>
        <authorList>
            <person name="Sakai H."/>
            <person name="Naito K."/>
            <person name="Ogiso-Tanaka E."/>
            <person name="Takahashi Y."/>
            <person name="Iseki K."/>
            <person name="Muto C."/>
            <person name="Satou K."/>
            <person name="Teruya K."/>
            <person name="Shiroma A."/>
            <person name="Shimoji M."/>
            <person name="Hirano T."/>
            <person name="Itoh T."/>
            <person name="Kaga A."/>
            <person name="Tomooka N."/>
        </authorList>
    </citation>
    <scope>NUCLEOTIDE SEQUENCE [LARGE SCALE GENOMIC DNA]</scope>
    <source>
        <strain evidence="7">cv. Shumari</strain>
    </source>
</reference>
<keyword evidence="4" id="KW-0732">Signal</keyword>
<feature type="signal peptide" evidence="4">
    <location>
        <begin position="1"/>
        <end position="27"/>
    </location>
</feature>
<dbReference type="Proteomes" id="UP000291084">
    <property type="component" value="Chromosome 1"/>
</dbReference>
<proteinExistence type="predicted"/>
<dbReference type="OrthoDB" id="683455at2759"/>
<dbReference type="GO" id="GO:0006952">
    <property type="term" value="P:defense response"/>
    <property type="evidence" value="ECO:0007669"/>
    <property type="project" value="TreeGrafter"/>
</dbReference>
<dbReference type="AlphaFoldDB" id="A0A0S3QXW2"/>
<organism evidence="6 7">
    <name type="scientific">Vigna angularis var. angularis</name>
    <dbReference type="NCBI Taxonomy" id="157739"/>
    <lineage>
        <taxon>Eukaryota</taxon>
        <taxon>Viridiplantae</taxon>
        <taxon>Streptophyta</taxon>
        <taxon>Embryophyta</taxon>
        <taxon>Tracheophyta</taxon>
        <taxon>Spermatophyta</taxon>
        <taxon>Magnoliopsida</taxon>
        <taxon>eudicotyledons</taxon>
        <taxon>Gunneridae</taxon>
        <taxon>Pentapetalae</taxon>
        <taxon>rosids</taxon>
        <taxon>fabids</taxon>
        <taxon>Fabales</taxon>
        <taxon>Fabaceae</taxon>
        <taxon>Papilionoideae</taxon>
        <taxon>50 kb inversion clade</taxon>
        <taxon>NPAAA clade</taxon>
        <taxon>indigoferoid/millettioid clade</taxon>
        <taxon>Phaseoleae</taxon>
        <taxon>Vigna</taxon>
    </lineage>
</organism>
<gene>
    <name evidence="6" type="primary">Vigan.01G066500</name>
    <name evidence="6" type="ORF">VIGAN_01066500</name>
</gene>
<dbReference type="InterPro" id="IPR003614">
    <property type="entry name" value="Knottins"/>
</dbReference>
<feature type="domain" description="Knottins-like" evidence="5">
    <location>
        <begin position="28"/>
        <end position="74"/>
    </location>
</feature>
<keyword evidence="2" id="KW-0295">Fungicide</keyword>
<dbReference type="PANTHER" id="PTHR33147:SF39">
    <property type="entry name" value="DRO1 PROTEIN-RELATED"/>
    <property type="match status" value="1"/>
</dbReference>
<dbReference type="EMBL" id="AP015034">
    <property type="protein sequence ID" value="BAT73198.1"/>
    <property type="molecule type" value="Genomic_DNA"/>
</dbReference>
<evidence type="ECO:0000256" key="3">
    <source>
        <dbReference type="ARBA" id="ARBA00023157"/>
    </source>
</evidence>
<keyword evidence="3" id="KW-1015">Disulfide bond</keyword>
<evidence type="ECO:0000259" key="5">
    <source>
        <dbReference type="Pfam" id="PF00304"/>
    </source>
</evidence>
<evidence type="ECO:0000256" key="2">
    <source>
        <dbReference type="ARBA" id="ARBA00022577"/>
    </source>
</evidence>
<keyword evidence="7" id="KW-1185">Reference proteome</keyword>
<protein>
    <recommendedName>
        <fullName evidence="5">Knottins-like domain-containing protein</fullName>
    </recommendedName>
</protein>
<accession>A0A0S3QXW2</accession>